<dbReference type="Pfam" id="PF01037">
    <property type="entry name" value="AsnC_trans_reg"/>
    <property type="match status" value="1"/>
</dbReference>
<organism evidence="5">
    <name type="scientific">marine metagenome</name>
    <dbReference type="NCBI Taxonomy" id="408172"/>
    <lineage>
        <taxon>unclassified sequences</taxon>
        <taxon>metagenomes</taxon>
        <taxon>ecological metagenomes</taxon>
    </lineage>
</organism>
<dbReference type="GO" id="GO:0043200">
    <property type="term" value="P:response to amino acid"/>
    <property type="evidence" value="ECO:0007669"/>
    <property type="project" value="TreeGrafter"/>
</dbReference>
<dbReference type="InterPro" id="IPR036388">
    <property type="entry name" value="WH-like_DNA-bd_sf"/>
</dbReference>
<keyword evidence="2" id="KW-0238">DNA-binding</keyword>
<dbReference type="PANTHER" id="PTHR30154:SF53">
    <property type="entry name" value="HTH-TYPE TRANSCRIPTIONAL REGULATOR LRPC"/>
    <property type="match status" value="1"/>
</dbReference>
<dbReference type="EMBL" id="UINC01128864">
    <property type="protein sequence ID" value="SVD08876.1"/>
    <property type="molecule type" value="Genomic_DNA"/>
</dbReference>
<name>A0A382SG81_9ZZZZ</name>
<dbReference type="InterPro" id="IPR011008">
    <property type="entry name" value="Dimeric_a/b-barrel"/>
</dbReference>
<evidence type="ECO:0000256" key="1">
    <source>
        <dbReference type="ARBA" id="ARBA00023015"/>
    </source>
</evidence>
<dbReference type="PROSITE" id="PS50956">
    <property type="entry name" value="HTH_ASNC_2"/>
    <property type="match status" value="1"/>
</dbReference>
<dbReference type="SMART" id="SM00344">
    <property type="entry name" value="HTH_ASNC"/>
    <property type="match status" value="1"/>
</dbReference>
<dbReference type="InterPro" id="IPR019888">
    <property type="entry name" value="Tscrpt_reg_AsnC-like"/>
</dbReference>
<reference evidence="5" key="1">
    <citation type="submission" date="2018-05" db="EMBL/GenBank/DDBJ databases">
        <authorList>
            <person name="Lanie J.A."/>
            <person name="Ng W.-L."/>
            <person name="Kazmierczak K.M."/>
            <person name="Andrzejewski T.M."/>
            <person name="Davidsen T.M."/>
            <person name="Wayne K.J."/>
            <person name="Tettelin H."/>
            <person name="Glass J.I."/>
            <person name="Rusch D."/>
            <person name="Podicherti R."/>
            <person name="Tsui H.-C.T."/>
            <person name="Winkler M.E."/>
        </authorList>
    </citation>
    <scope>NUCLEOTIDE SEQUENCE</scope>
</reference>
<evidence type="ECO:0000313" key="5">
    <source>
        <dbReference type="EMBL" id="SVD08876.1"/>
    </source>
</evidence>
<keyword evidence="1" id="KW-0805">Transcription regulation</keyword>
<dbReference type="GO" id="GO:0043565">
    <property type="term" value="F:sequence-specific DNA binding"/>
    <property type="evidence" value="ECO:0007669"/>
    <property type="project" value="InterPro"/>
</dbReference>
<evidence type="ECO:0000256" key="3">
    <source>
        <dbReference type="ARBA" id="ARBA00023163"/>
    </source>
</evidence>
<dbReference type="InterPro" id="IPR000485">
    <property type="entry name" value="AsnC-type_HTH_dom"/>
</dbReference>
<proteinExistence type="predicted"/>
<sequence length="151" mass="16758">MKIDSIDWKILELLQSDGRIPVSHIAEALSISTPTVTERIKKLQESGVIQGIHAVLEPKMLGLDVSALITLISESSVHYKNVTKAARKTSEVVQCYSTTGKGSHTLLIVTRNSRTLEELLRKIQNWPGVIRTETQVILSSYKLVQNISLIP</sequence>
<feature type="domain" description="HTH asnC-type" evidence="4">
    <location>
        <begin position="3"/>
        <end position="64"/>
    </location>
</feature>
<evidence type="ECO:0000259" key="4">
    <source>
        <dbReference type="PROSITE" id="PS50956"/>
    </source>
</evidence>
<dbReference type="GO" id="GO:0005829">
    <property type="term" value="C:cytosol"/>
    <property type="evidence" value="ECO:0007669"/>
    <property type="project" value="TreeGrafter"/>
</dbReference>
<dbReference type="PRINTS" id="PR00033">
    <property type="entry name" value="HTHASNC"/>
</dbReference>
<dbReference type="SUPFAM" id="SSF46785">
    <property type="entry name" value="Winged helix' DNA-binding domain"/>
    <property type="match status" value="1"/>
</dbReference>
<protein>
    <recommendedName>
        <fullName evidence="4">HTH asnC-type domain-containing protein</fullName>
    </recommendedName>
</protein>
<dbReference type="CDD" id="cd00090">
    <property type="entry name" value="HTH_ARSR"/>
    <property type="match status" value="1"/>
</dbReference>
<dbReference type="InterPro" id="IPR019887">
    <property type="entry name" value="Tscrpt_reg_AsnC/Lrp_C"/>
</dbReference>
<dbReference type="PANTHER" id="PTHR30154">
    <property type="entry name" value="LEUCINE-RESPONSIVE REGULATORY PROTEIN"/>
    <property type="match status" value="1"/>
</dbReference>
<gene>
    <name evidence="5" type="ORF">METZ01_LOCUS361730</name>
</gene>
<dbReference type="AlphaFoldDB" id="A0A382SG81"/>
<evidence type="ECO:0000256" key="2">
    <source>
        <dbReference type="ARBA" id="ARBA00023125"/>
    </source>
</evidence>
<dbReference type="Gene3D" id="1.10.10.10">
    <property type="entry name" value="Winged helix-like DNA-binding domain superfamily/Winged helix DNA-binding domain"/>
    <property type="match status" value="1"/>
</dbReference>
<keyword evidence="3" id="KW-0804">Transcription</keyword>
<dbReference type="Pfam" id="PF13412">
    <property type="entry name" value="HTH_24"/>
    <property type="match status" value="1"/>
</dbReference>
<dbReference type="InterPro" id="IPR011991">
    <property type="entry name" value="ArsR-like_HTH"/>
</dbReference>
<accession>A0A382SG81</accession>
<dbReference type="SUPFAM" id="SSF54909">
    <property type="entry name" value="Dimeric alpha+beta barrel"/>
    <property type="match status" value="1"/>
</dbReference>
<dbReference type="Gene3D" id="3.30.70.920">
    <property type="match status" value="1"/>
</dbReference>
<dbReference type="InterPro" id="IPR036390">
    <property type="entry name" value="WH_DNA-bd_sf"/>
</dbReference>